<sequence>MNKNVDSYCSPHHPHDTYLLIEKVIVFNVSRELSLAQNRDVTIFAQATRIATAMSGT</sequence>
<geneLocation type="plasmid" evidence="1">
    <name>plasmid2</name>
</geneLocation>
<gene>
    <name evidence="1" type="ORF">NIES2135_68080</name>
</gene>
<name>A0A1Z4JT62_LEPBY</name>
<evidence type="ECO:0000313" key="2">
    <source>
        <dbReference type="Proteomes" id="UP000217895"/>
    </source>
</evidence>
<dbReference type="AlphaFoldDB" id="A0A1Z4JT62"/>
<reference evidence="1 2" key="1">
    <citation type="submission" date="2017-06" db="EMBL/GenBank/DDBJ databases">
        <title>Genome sequencing of cyanobaciteial culture collection at National Institute for Environmental Studies (NIES).</title>
        <authorList>
            <person name="Hirose Y."/>
            <person name="Shimura Y."/>
            <person name="Fujisawa T."/>
            <person name="Nakamura Y."/>
            <person name="Kawachi M."/>
        </authorList>
    </citation>
    <scope>NUCLEOTIDE SEQUENCE [LARGE SCALE GENOMIC DNA]</scope>
    <source>
        <strain evidence="1 2">NIES-2135</strain>
        <plasmid evidence="2">Plasmid Plasmid2 dna</plasmid>
    </source>
</reference>
<protein>
    <submittedName>
        <fullName evidence="1">Uncharacterized protein</fullName>
    </submittedName>
</protein>
<organism evidence="1 2">
    <name type="scientific">Leptolyngbya boryana NIES-2135</name>
    <dbReference type="NCBI Taxonomy" id="1973484"/>
    <lineage>
        <taxon>Bacteria</taxon>
        <taxon>Bacillati</taxon>
        <taxon>Cyanobacteriota</taxon>
        <taxon>Cyanophyceae</taxon>
        <taxon>Leptolyngbyales</taxon>
        <taxon>Leptolyngbyaceae</taxon>
        <taxon>Leptolyngbya group</taxon>
        <taxon>Leptolyngbya</taxon>
    </lineage>
</organism>
<evidence type="ECO:0000313" key="1">
    <source>
        <dbReference type="EMBL" id="BAY59931.1"/>
    </source>
</evidence>
<accession>A0A1Z4JT62</accession>
<keyword evidence="1" id="KW-0614">Plasmid</keyword>
<dbReference type="EMBL" id="AP018205">
    <property type="protein sequence ID" value="BAY59931.1"/>
    <property type="molecule type" value="Genomic_DNA"/>
</dbReference>
<keyword evidence="2" id="KW-1185">Reference proteome</keyword>
<proteinExistence type="predicted"/>
<dbReference type="Proteomes" id="UP000217895">
    <property type="component" value="Plasmid Plasmid2 dna"/>
</dbReference>